<feature type="domain" description="IRG-type G" evidence="5">
    <location>
        <begin position="77"/>
        <end position="259"/>
    </location>
</feature>
<keyword evidence="2" id="KW-0547">Nucleotide-binding</keyword>
<evidence type="ECO:0000256" key="3">
    <source>
        <dbReference type="ARBA" id="ARBA00022801"/>
    </source>
</evidence>
<evidence type="ECO:0000313" key="7">
    <source>
        <dbReference type="EMBL" id="CAF1504938.1"/>
    </source>
</evidence>
<dbReference type="GO" id="GO:0005525">
    <property type="term" value="F:GTP binding"/>
    <property type="evidence" value="ECO:0007669"/>
    <property type="project" value="UniProtKB-KW"/>
</dbReference>
<evidence type="ECO:0000256" key="2">
    <source>
        <dbReference type="ARBA" id="ARBA00022741"/>
    </source>
</evidence>
<proteinExistence type="inferred from homology"/>
<keyword evidence="3" id="KW-0378">Hydrolase</keyword>
<evidence type="ECO:0000259" key="5">
    <source>
        <dbReference type="PROSITE" id="PS51716"/>
    </source>
</evidence>
<dbReference type="FunFam" id="3.40.50.300:FF:000541">
    <property type="entry name" value="Immunity related GTPase M"/>
    <property type="match status" value="1"/>
</dbReference>
<keyword evidence="4" id="KW-0342">GTP-binding</keyword>
<accession>A0A815TGB9</accession>
<dbReference type="PROSITE" id="PS51716">
    <property type="entry name" value="G_IRG"/>
    <property type="match status" value="1"/>
</dbReference>
<dbReference type="Proteomes" id="UP000663852">
    <property type="component" value="Unassembled WGS sequence"/>
</dbReference>
<dbReference type="InterPro" id="IPR051515">
    <property type="entry name" value="IRG"/>
</dbReference>
<evidence type="ECO:0000313" key="8">
    <source>
        <dbReference type="Proteomes" id="UP000663828"/>
    </source>
</evidence>
<dbReference type="EMBL" id="CAJNOJ010000658">
    <property type="protein sequence ID" value="CAF1504938.1"/>
    <property type="molecule type" value="Genomic_DNA"/>
</dbReference>
<dbReference type="InterPro" id="IPR030385">
    <property type="entry name" value="G_IRG_dom"/>
</dbReference>
<reference evidence="7" key="1">
    <citation type="submission" date="2021-02" db="EMBL/GenBank/DDBJ databases">
        <authorList>
            <person name="Nowell W R."/>
        </authorList>
    </citation>
    <scope>NUCLEOTIDE SEQUENCE</scope>
</reference>
<dbReference type="Pfam" id="PF05049">
    <property type="entry name" value="IIGP"/>
    <property type="match status" value="1"/>
</dbReference>
<organism evidence="7 9">
    <name type="scientific">Adineta ricciae</name>
    <name type="common">Rotifer</name>
    <dbReference type="NCBI Taxonomy" id="249248"/>
    <lineage>
        <taxon>Eukaryota</taxon>
        <taxon>Metazoa</taxon>
        <taxon>Spiralia</taxon>
        <taxon>Gnathifera</taxon>
        <taxon>Rotifera</taxon>
        <taxon>Eurotatoria</taxon>
        <taxon>Bdelloidea</taxon>
        <taxon>Adinetida</taxon>
        <taxon>Adinetidae</taxon>
        <taxon>Adineta</taxon>
    </lineage>
</organism>
<dbReference type="InterPro" id="IPR007743">
    <property type="entry name" value="Immunity-related_GTPase-like"/>
</dbReference>
<protein>
    <recommendedName>
        <fullName evidence="5">IRG-type G domain-containing protein</fullName>
    </recommendedName>
</protein>
<dbReference type="OrthoDB" id="422720at2759"/>
<evidence type="ECO:0000313" key="6">
    <source>
        <dbReference type="EMBL" id="CAF1431559.1"/>
    </source>
</evidence>
<keyword evidence="8" id="KW-1185">Reference proteome</keyword>
<dbReference type="Gene3D" id="3.40.50.300">
    <property type="entry name" value="P-loop containing nucleotide triphosphate hydrolases"/>
    <property type="match status" value="1"/>
</dbReference>
<evidence type="ECO:0000313" key="9">
    <source>
        <dbReference type="Proteomes" id="UP000663852"/>
    </source>
</evidence>
<evidence type="ECO:0000256" key="1">
    <source>
        <dbReference type="ARBA" id="ARBA00005429"/>
    </source>
</evidence>
<dbReference type="SUPFAM" id="SSF52540">
    <property type="entry name" value="P-loop containing nucleoside triphosphate hydrolases"/>
    <property type="match status" value="1"/>
</dbReference>
<dbReference type="EMBL" id="CAJNOR010003620">
    <property type="protein sequence ID" value="CAF1431559.1"/>
    <property type="molecule type" value="Genomic_DNA"/>
</dbReference>
<dbReference type="InterPro" id="IPR027417">
    <property type="entry name" value="P-loop_NTPase"/>
</dbReference>
<dbReference type="AlphaFoldDB" id="A0A815TGB9"/>
<dbReference type="PANTHER" id="PTHR32341">
    <property type="entry name" value="INTERFERON-INDUCIBLE GTPASE"/>
    <property type="match status" value="1"/>
</dbReference>
<comment type="caution">
    <text evidence="7">The sequence shown here is derived from an EMBL/GenBank/DDBJ whole genome shotgun (WGS) entry which is preliminary data.</text>
</comment>
<dbReference type="GO" id="GO:0016787">
    <property type="term" value="F:hydrolase activity"/>
    <property type="evidence" value="ECO:0007669"/>
    <property type="project" value="UniProtKB-KW"/>
</dbReference>
<sequence>MYELRSNIYNDQDTSFTFYVLDTMATNAHTTADKAISKSFGSISPEEIQEGKEVFETDGVKGYEAYLQNKIDAWKTIPLNIGIVGNAGSGKSSFINAVRDLNGDDEGAAKVGVTETTKEPRAYSHPNNELMKFWDLPGAGTPSFPKESYLERIGFDKFDFFLIVTHKRFTETDAQLAQEITNKGKQFFFVRTHIQQDIENDKKTHPKKHKKEQELVDEILRNLKENLRALLQEDKVFLIDNYERDKFDFNRLAQSLIEDFPDLKRQAFIFSINAFSKQMVKAKVMELHSTIWEYSVLSGLVATVPLPGLSFAVDLTFIVKLSKFFFNQLGLDESSLERTASLANTDPSTLKTIVKKNFDVSLFLTSQGIKEFLVTIPAAILSEAAEEYLRLLPGIGSLIAAPISAGTTYYILDQILKKMEEVALLVLETTTQEVSTDAADEEQN</sequence>
<dbReference type="GO" id="GO:0016020">
    <property type="term" value="C:membrane"/>
    <property type="evidence" value="ECO:0007669"/>
    <property type="project" value="InterPro"/>
</dbReference>
<name>A0A815TGB9_ADIRI</name>
<evidence type="ECO:0000256" key="4">
    <source>
        <dbReference type="ARBA" id="ARBA00023134"/>
    </source>
</evidence>
<dbReference type="Proteomes" id="UP000663828">
    <property type="component" value="Unassembled WGS sequence"/>
</dbReference>
<gene>
    <name evidence="7" type="ORF">EDS130_LOCUS42867</name>
    <name evidence="6" type="ORF">XAT740_LOCUS35805</name>
</gene>
<dbReference type="PANTHER" id="PTHR32341:SF10">
    <property type="entry name" value="INTERFERON-INDUCIBLE GTPASE 5"/>
    <property type="match status" value="1"/>
</dbReference>
<comment type="similarity">
    <text evidence="1">Belongs to the TRAFAC class dynamin-like GTPase superfamily. IRG family.</text>
</comment>